<evidence type="ECO:0000313" key="2">
    <source>
        <dbReference type="Proteomes" id="UP001162501"/>
    </source>
</evidence>
<dbReference type="Proteomes" id="UP001162501">
    <property type="component" value="Chromosome 6"/>
</dbReference>
<proteinExistence type="predicted"/>
<evidence type="ECO:0000313" key="1">
    <source>
        <dbReference type="EMBL" id="CAN0542189.1"/>
    </source>
</evidence>
<reference evidence="1" key="1">
    <citation type="submission" date="2023-05" db="EMBL/GenBank/DDBJ databases">
        <authorList>
            <consortium name="ELIXIR-Norway"/>
        </authorList>
    </citation>
    <scope>NUCLEOTIDE SEQUENCE</scope>
</reference>
<accession>A0AC60A1W3</accession>
<dbReference type="EMBL" id="OX596090">
    <property type="protein sequence ID" value="CAN0542189.1"/>
    <property type="molecule type" value="Genomic_DNA"/>
</dbReference>
<sequence length="82" mass="9249">MHIPKVLQEACKAQIWILNQPFGLEVYQMSGPQERNAIEQSIPAGAVRQMQLVWNQGPSGCVTYRTTQRKLALWILGEGLLN</sequence>
<organism evidence="1 2">
    <name type="scientific">Rangifer tarandus platyrhynchus</name>
    <name type="common">Svalbard reindeer</name>
    <dbReference type="NCBI Taxonomy" id="3082113"/>
    <lineage>
        <taxon>Eukaryota</taxon>
        <taxon>Metazoa</taxon>
        <taxon>Chordata</taxon>
        <taxon>Craniata</taxon>
        <taxon>Vertebrata</taxon>
        <taxon>Euteleostomi</taxon>
        <taxon>Mammalia</taxon>
        <taxon>Eutheria</taxon>
        <taxon>Laurasiatheria</taxon>
        <taxon>Artiodactyla</taxon>
        <taxon>Ruminantia</taxon>
        <taxon>Pecora</taxon>
        <taxon>Cervidae</taxon>
        <taxon>Odocoileinae</taxon>
        <taxon>Rangifer</taxon>
    </lineage>
</organism>
<name>A0AC60A1W3_RANTA</name>
<protein>
    <submittedName>
        <fullName evidence="1">Uncharacterized protein</fullName>
    </submittedName>
</protein>
<reference evidence="1" key="2">
    <citation type="submission" date="2025-03" db="EMBL/GenBank/DDBJ databases">
        <authorList>
            <consortium name="ELIXIR-Norway"/>
            <consortium name="Elixir Norway"/>
        </authorList>
    </citation>
    <scope>NUCLEOTIDE SEQUENCE</scope>
</reference>
<gene>
    <name evidence="1" type="ORF">MRATA1EN22A_LOCUS25508</name>
</gene>